<feature type="compositionally biased region" description="Acidic residues" evidence="1">
    <location>
        <begin position="1031"/>
        <end position="1040"/>
    </location>
</feature>
<dbReference type="AlphaFoldDB" id="A0A1B9IZH3"/>
<feature type="region of interest" description="Disordered" evidence="1">
    <location>
        <begin position="554"/>
        <end position="1086"/>
    </location>
</feature>
<organism evidence="2 3">
    <name type="scientific">Kwoniella mangroviensis CBS 10435</name>
    <dbReference type="NCBI Taxonomy" id="1331196"/>
    <lineage>
        <taxon>Eukaryota</taxon>
        <taxon>Fungi</taxon>
        <taxon>Dikarya</taxon>
        <taxon>Basidiomycota</taxon>
        <taxon>Agaricomycotina</taxon>
        <taxon>Tremellomycetes</taxon>
        <taxon>Tremellales</taxon>
        <taxon>Cryptococcaceae</taxon>
        <taxon>Kwoniella</taxon>
    </lineage>
</organism>
<feature type="compositionally biased region" description="Basic and acidic residues" evidence="1">
    <location>
        <begin position="673"/>
        <end position="693"/>
    </location>
</feature>
<feature type="compositionally biased region" description="Polar residues" evidence="1">
    <location>
        <begin position="939"/>
        <end position="948"/>
    </location>
</feature>
<reference evidence="2 3" key="1">
    <citation type="submission" date="2013-07" db="EMBL/GenBank/DDBJ databases">
        <title>The Genome Sequence of Kwoniella mangroviensis CBS10435.</title>
        <authorList>
            <consortium name="The Broad Institute Genome Sequencing Platform"/>
            <person name="Cuomo C."/>
            <person name="Litvintseva A."/>
            <person name="Chen Y."/>
            <person name="Heitman J."/>
            <person name="Sun S."/>
            <person name="Springer D."/>
            <person name="Dromer F."/>
            <person name="Young S.K."/>
            <person name="Zeng Q."/>
            <person name="Gargeya S."/>
            <person name="Fitzgerald M."/>
            <person name="Abouelleil A."/>
            <person name="Alvarado L."/>
            <person name="Berlin A.M."/>
            <person name="Chapman S.B."/>
            <person name="Dewar J."/>
            <person name="Goldberg J."/>
            <person name="Griggs A."/>
            <person name="Gujja S."/>
            <person name="Hansen M."/>
            <person name="Howarth C."/>
            <person name="Imamovic A."/>
            <person name="Larimer J."/>
            <person name="McCowan C."/>
            <person name="Murphy C."/>
            <person name="Pearson M."/>
            <person name="Priest M."/>
            <person name="Roberts A."/>
            <person name="Saif S."/>
            <person name="Shea T."/>
            <person name="Sykes S."/>
            <person name="Wortman J."/>
            <person name="Nusbaum C."/>
            <person name="Birren B."/>
        </authorList>
    </citation>
    <scope>NUCLEOTIDE SEQUENCE [LARGE SCALE GENOMIC DNA]</scope>
    <source>
        <strain evidence="2 3">CBS 10435</strain>
    </source>
</reference>
<protein>
    <submittedName>
        <fullName evidence="2">Uncharacterized protein</fullName>
    </submittedName>
</protein>
<feature type="compositionally biased region" description="Low complexity" evidence="1">
    <location>
        <begin position="14"/>
        <end position="31"/>
    </location>
</feature>
<feature type="region of interest" description="Disordered" evidence="1">
    <location>
        <begin position="1"/>
        <end position="249"/>
    </location>
</feature>
<gene>
    <name evidence="2" type="ORF">L486_00571</name>
</gene>
<evidence type="ECO:0000313" key="3">
    <source>
        <dbReference type="Proteomes" id="UP000092583"/>
    </source>
</evidence>
<accession>A0A1B9IZH3</accession>
<evidence type="ECO:0000313" key="2">
    <source>
        <dbReference type="EMBL" id="OCF60927.1"/>
    </source>
</evidence>
<feature type="compositionally biased region" description="Low complexity" evidence="1">
    <location>
        <begin position="123"/>
        <end position="138"/>
    </location>
</feature>
<proteinExistence type="predicted"/>
<dbReference type="EMBL" id="KI669459">
    <property type="protein sequence ID" value="OCF60927.1"/>
    <property type="molecule type" value="Genomic_DNA"/>
</dbReference>
<feature type="compositionally biased region" description="Polar residues" evidence="1">
    <location>
        <begin position="1002"/>
        <end position="1011"/>
    </location>
</feature>
<reference evidence="3" key="2">
    <citation type="submission" date="2013-12" db="EMBL/GenBank/DDBJ databases">
        <title>Evolution of pathogenesis and genome organization in the Tremellales.</title>
        <authorList>
            <person name="Cuomo C."/>
            <person name="Litvintseva A."/>
            <person name="Heitman J."/>
            <person name="Chen Y."/>
            <person name="Sun S."/>
            <person name="Springer D."/>
            <person name="Dromer F."/>
            <person name="Young S."/>
            <person name="Zeng Q."/>
            <person name="Chapman S."/>
            <person name="Gujja S."/>
            <person name="Saif S."/>
            <person name="Birren B."/>
        </authorList>
    </citation>
    <scope>NUCLEOTIDE SEQUENCE [LARGE SCALE GENOMIC DNA]</scope>
    <source>
        <strain evidence="3">CBS 10435</strain>
    </source>
</reference>
<name>A0A1B9IZH3_9TREE</name>
<feature type="region of interest" description="Disordered" evidence="1">
    <location>
        <begin position="275"/>
        <end position="506"/>
    </location>
</feature>
<dbReference type="STRING" id="1331196.A0A1B9IZH3"/>
<sequence length="1086" mass="113099">MRYGCPGPDDSLTPPSGNSRSSSPSGQPQGRIVSGSLKDRIAKFNNPSAPPPVPRSQFPHSQPSVQRGGLIGNRIPSLDPKSAGMINSGGGGHPVGNRRISENRGLIGNRIPSMGSSGQIYLQNQSTGSSNSGSTPSSATIPKPSTGTGTGTGGARSASPSGSVDSSAATLESSNSPITSRSSSPPTSPGAGIPPSLLAASLPTLDDSGPGAATPSSTRAEAGDTVSELSLSIPSTPVATGTPPLPAPEYDLVAPNLKLATANAAGVAVNPMVRGLSQQSSNSKSFAPSVSSSLATASRGSEEETQMMQDVSGVSTPVGTPRAARRELGEGSVVGEGSVLGENDVEELGNRLENLEVNKDGKDDQDVTPEPPKEKLPVEQSSDLPESVIVSDETSSAADDASNVSEAGEPVEKGSRPEEQTKNENPNLAPDLADLKAGRLSPGPNTSSDNKADEISESQPDSYHAKDKPDPNQAPDLDDLKAGKLGAAGDETKVESGPEKQPSQVVGMSVPANAMVGDTYTQNLAEHDIAPDEVKEQGGEAGQRMEDIETADQVIEPGEEESQDISNYTGGINEKEETVFVGPGEMEAKDGGAKKYQPLQTNFDIQDDEVHKHKERGASNEQYADPYANQNKLPKNDDPDLINPTYKGDDSKSAKRDPYKPEDKPPTLQEAARPIDEVEKNDKEKEVGDRQELEDGGDGVAEEKSTADESPKGDIRESNSEDKPTQDVDPVEVTSSVAEDIAEPTQPTGVEVPPTPVNVRSEESKVVSPEGEDEAKSPSDIVGESPTTPKQVPSDVDAQDLASKTDQPPVTAIGAEVNKEEVEPKSPSEPKQLNFEPAPISQPASASVQEPFYTAKEDTSAERFPQAEDDTSAPAFPDPPTADPDVEDPISTPVELDIPGVSGGISGSGVTTPIDGNFLRSFPDVPDEDKPRVEVHVSSPVNTPQKQSFHAVPPAASGGDGASEQPSRKDSGDSNASEKEIEVPGQYPTTPIAKIPGKSKSLKNQRLSVDQGSPLPGADITEKEDGGGGDGGEEGEEDLEATPQAIKPSSSLSKRLSARRSPKSPLLDDEDPGDFEAGEGWAVVTK</sequence>
<dbReference type="Proteomes" id="UP000092583">
    <property type="component" value="Unassembled WGS sequence"/>
</dbReference>
<dbReference type="OrthoDB" id="2564297at2759"/>
<feature type="compositionally biased region" description="Basic and acidic residues" evidence="1">
    <location>
        <begin position="647"/>
        <end position="665"/>
    </location>
</feature>
<feature type="compositionally biased region" description="Low complexity" evidence="1">
    <location>
        <begin position="330"/>
        <end position="342"/>
    </location>
</feature>
<feature type="compositionally biased region" description="Polar residues" evidence="1">
    <location>
        <begin position="276"/>
        <end position="299"/>
    </location>
</feature>
<feature type="compositionally biased region" description="Basic and acidic residues" evidence="1">
    <location>
        <begin position="608"/>
        <end position="618"/>
    </location>
</feature>
<feature type="compositionally biased region" description="Basic and acidic residues" evidence="1">
    <location>
        <begin position="817"/>
        <end position="828"/>
    </location>
</feature>
<feature type="compositionally biased region" description="Polar residues" evidence="1">
    <location>
        <begin position="227"/>
        <end position="239"/>
    </location>
</feature>
<feature type="compositionally biased region" description="Basic and acidic residues" evidence="1">
    <location>
        <begin position="348"/>
        <end position="377"/>
    </location>
</feature>
<evidence type="ECO:0000256" key="1">
    <source>
        <dbReference type="SAM" id="MobiDB-lite"/>
    </source>
</evidence>
<feature type="compositionally biased region" description="Basic and acidic residues" evidence="1">
    <location>
        <begin position="410"/>
        <end position="422"/>
    </location>
</feature>
<keyword evidence="3" id="KW-1185">Reference proteome</keyword>
<feature type="compositionally biased region" description="Low complexity" evidence="1">
    <location>
        <begin position="391"/>
        <end position="402"/>
    </location>
</feature>
<feature type="compositionally biased region" description="Polar residues" evidence="1">
    <location>
        <begin position="306"/>
        <end position="318"/>
    </location>
</feature>
<feature type="compositionally biased region" description="Basic and acidic residues" evidence="1">
    <location>
        <begin position="701"/>
        <end position="726"/>
    </location>
</feature>
<feature type="compositionally biased region" description="Low complexity" evidence="1">
    <location>
        <begin position="155"/>
        <end position="203"/>
    </location>
</feature>
<feature type="compositionally biased region" description="Acidic residues" evidence="1">
    <location>
        <begin position="1067"/>
        <end position="1077"/>
    </location>
</feature>
<feature type="compositionally biased region" description="Basic and acidic residues" evidence="1">
    <location>
        <begin position="966"/>
        <end position="982"/>
    </location>
</feature>